<dbReference type="InterPro" id="IPR011948">
    <property type="entry name" value="Dullard_phosphatase"/>
</dbReference>
<dbReference type="GeneID" id="108040373"/>
<dbReference type="SUPFAM" id="SSF56784">
    <property type="entry name" value="HAD-like"/>
    <property type="match status" value="1"/>
</dbReference>
<proteinExistence type="predicted"/>
<evidence type="ECO:0000259" key="2">
    <source>
        <dbReference type="PROSITE" id="PS50969"/>
    </source>
</evidence>
<keyword evidence="1" id="KW-0812">Transmembrane</keyword>
<dbReference type="RefSeq" id="XP_016973317.2">
    <property type="nucleotide sequence ID" value="XM_017117828.2"/>
</dbReference>
<dbReference type="PANTHER" id="PTHR12210">
    <property type="entry name" value="DULLARD PROTEIN PHOSPHATASE"/>
    <property type="match status" value="1"/>
</dbReference>
<dbReference type="OMA" id="RCTRFEC"/>
<accession>A0A6P4E5V0</accession>
<protein>
    <submittedName>
        <fullName evidence="3">CTD nuclear envelope phosphatase 1 homolog isoform X1</fullName>
    </submittedName>
</protein>
<dbReference type="InterPro" id="IPR023214">
    <property type="entry name" value="HAD_sf"/>
</dbReference>
<dbReference type="CDD" id="cd07521">
    <property type="entry name" value="HAD_FCP1-like"/>
    <property type="match status" value="1"/>
</dbReference>
<dbReference type="NCBIfam" id="TIGR02251">
    <property type="entry name" value="HIF-SF_euk"/>
    <property type="match status" value="1"/>
</dbReference>
<evidence type="ECO:0000256" key="1">
    <source>
        <dbReference type="SAM" id="Phobius"/>
    </source>
</evidence>
<dbReference type="SMART" id="SM00577">
    <property type="entry name" value="CPDc"/>
    <property type="match status" value="1"/>
</dbReference>
<organism evidence="3">
    <name type="scientific">Drosophila rhopaloa</name>
    <name type="common">Fruit fly</name>
    <dbReference type="NCBI Taxonomy" id="1041015"/>
    <lineage>
        <taxon>Eukaryota</taxon>
        <taxon>Metazoa</taxon>
        <taxon>Ecdysozoa</taxon>
        <taxon>Arthropoda</taxon>
        <taxon>Hexapoda</taxon>
        <taxon>Insecta</taxon>
        <taxon>Pterygota</taxon>
        <taxon>Neoptera</taxon>
        <taxon>Endopterygota</taxon>
        <taxon>Diptera</taxon>
        <taxon>Brachycera</taxon>
        <taxon>Muscomorpha</taxon>
        <taxon>Ephydroidea</taxon>
        <taxon>Drosophilidae</taxon>
        <taxon>Drosophila</taxon>
        <taxon>Sophophora</taxon>
    </lineage>
</organism>
<dbReference type="Gene3D" id="3.40.50.1000">
    <property type="entry name" value="HAD superfamily/HAD-like"/>
    <property type="match status" value="1"/>
</dbReference>
<dbReference type="InterPro" id="IPR036412">
    <property type="entry name" value="HAD-like_sf"/>
</dbReference>
<reference evidence="3" key="1">
    <citation type="submission" date="2025-08" db="UniProtKB">
        <authorList>
            <consortium name="RefSeq"/>
        </authorList>
    </citation>
    <scope>IDENTIFICATION</scope>
</reference>
<feature type="transmembrane region" description="Helical" evidence="1">
    <location>
        <begin position="6"/>
        <end position="29"/>
    </location>
</feature>
<evidence type="ECO:0000313" key="3">
    <source>
        <dbReference type="RefSeq" id="XP_016973317.1"/>
    </source>
</evidence>
<dbReference type="InterPro" id="IPR050365">
    <property type="entry name" value="TIM50"/>
</dbReference>
<sequence>MLLKSDSFMIYLFGVATLGLVMSMICAMVPRLRLCLGKIYQIYAEYTPVIYLSEDRLTPVSKSRLSLVDKKTLVIDMDETMITTRRKGKYQKKPPSVPHDFEFYLPESDVTFYVYKRPHLDYFLDRVSKWYDLTIFTAGIEIYASPILDFLDRGKGILNRRLYRHDCIDILGLRAKYVSLASTDLSNVLLLDNSRTECSFNAGNAVHIKSYRIDSRDQALINLLPFLDALRFTKDVRSILQRCTRFECLTTLLESVTQKTLRS</sequence>
<dbReference type="AlphaFoldDB" id="A0A6P4E5V0"/>
<dbReference type="RefSeq" id="XP_016973317.1">
    <property type="nucleotide sequence ID" value="XM_017117828.1"/>
</dbReference>
<dbReference type="GO" id="GO:0016791">
    <property type="term" value="F:phosphatase activity"/>
    <property type="evidence" value="ECO:0007669"/>
    <property type="project" value="InterPro"/>
</dbReference>
<name>A0A6P4E5V0_DRORH</name>
<feature type="domain" description="FCP1 homology" evidence="2">
    <location>
        <begin position="66"/>
        <end position="230"/>
    </location>
</feature>
<dbReference type="InterPro" id="IPR004274">
    <property type="entry name" value="FCP1_dom"/>
</dbReference>
<gene>
    <name evidence="3" type="primary">LOC108040373</name>
</gene>
<dbReference type="Pfam" id="PF03031">
    <property type="entry name" value="NIF"/>
    <property type="match status" value="1"/>
</dbReference>
<keyword evidence="1" id="KW-1133">Transmembrane helix</keyword>
<keyword evidence="1" id="KW-0472">Membrane</keyword>
<dbReference type="PROSITE" id="PS50969">
    <property type="entry name" value="FCP1"/>
    <property type="match status" value="1"/>
</dbReference>
<dbReference type="OrthoDB" id="277011at2759"/>